<name>A0A8R2JT14_ACYPI</name>
<reference evidence="3" key="1">
    <citation type="submission" date="2010-06" db="EMBL/GenBank/DDBJ databases">
        <authorList>
            <person name="Jiang H."/>
            <person name="Abraham K."/>
            <person name="Ali S."/>
            <person name="Alsbrooks S.L."/>
            <person name="Anim B.N."/>
            <person name="Anosike U.S."/>
            <person name="Attaway T."/>
            <person name="Bandaranaike D.P."/>
            <person name="Battles P.K."/>
            <person name="Bell S.N."/>
            <person name="Bell A.V."/>
            <person name="Beltran B."/>
            <person name="Bickham C."/>
            <person name="Bustamante Y."/>
            <person name="Caleb T."/>
            <person name="Canada A."/>
            <person name="Cardenas V."/>
            <person name="Carter K."/>
            <person name="Chacko J."/>
            <person name="Chandrabose M.N."/>
            <person name="Chavez D."/>
            <person name="Chavez A."/>
            <person name="Chen L."/>
            <person name="Chu H.-S."/>
            <person name="Claassen K.J."/>
            <person name="Cockrell R."/>
            <person name="Collins M."/>
            <person name="Cooper J.A."/>
            <person name="Cree A."/>
            <person name="Curry S.M."/>
            <person name="Da Y."/>
            <person name="Dao M.D."/>
            <person name="Das B."/>
            <person name="Davila M.-L."/>
            <person name="Davy-Carroll L."/>
            <person name="Denson S."/>
            <person name="Dinh H."/>
            <person name="Ebong V.E."/>
            <person name="Edwards J.R."/>
            <person name="Egan A."/>
            <person name="El-Daye J."/>
            <person name="Escobedo L."/>
            <person name="Fernandez S."/>
            <person name="Fernando P.R."/>
            <person name="Flagg N."/>
            <person name="Forbes L.D."/>
            <person name="Fowler R.G."/>
            <person name="Fu Q."/>
            <person name="Gabisi R.A."/>
            <person name="Ganer J."/>
            <person name="Garbino Pronczuk A."/>
            <person name="Garcia R.M."/>
            <person name="Garner T."/>
            <person name="Garrett T.E."/>
            <person name="Gonzalez D.A."/>
            <person name="Hamid H."/>
            <person name="Hawkins E.S."/>
            <person name="Hirani K."/>
            <person name="Hogues M.E."/>
            <person name="Hollins B."/>
            <person name="Hsiao C.-H."/>
            <person name="Jabil R."/>
            <person name="James M.L."/>
            <person name="Jhangiani S.N."/>
            <person name="Johnson B."/>
            <person name="Johnson Q."/>
            <person name="Joshi V."/>
            <person name="Kalu J.B."/>
            <person name="Kam C."/>
            <person name="Kashfia A."/>
            <person name="Keebler J."/>
            <person name="Kisamo H."/>
            <person name="Kovar C.L."/>
            <person name="Lago L.A."/>
            <person name="Lai C.-Y."/>
            <person name="Laidlaw J."/>
            <person name="Lara F."/>
            <person name="Le T.-K."/>
            <person name="Lee S.L."/>
            <person name="Legall F.H."/>
            <person name="Lemon S.J."/>
            <person name="Lewis L.R."/>
            <person name="Li B."/>
            <person name="Liu Y."/>
            <person name="Liu Y.-S."/>
            <person name="Lopez J."/>
            <person name="Lozado R.J."/>
            <person name="Lu J."/>
            <person name="Madu R.C."/>
            <person name="Maheshwari M."/>
            <person name="Maheshwari R."/>
            <person name="Malloy K."/>
            <person name="Martinez E."/>
            <person name="Mathew T."/>
            <person name="Mercado I.C."/>
            <person name="Mercado C."/>
            <person name="Meyer B."/>
            <person name="Montgomery K."/>
            <person name="Morgan M.B."/>
            <person name="Munidasa M."/>
            <person name="Nazareth L.V."/>
            <person name="Nelson J."/>
            <person name="Ng B.M."/>
            <person name="Nguyen N.B."/>
            <person name="Nguyen P.Q."/>
            <person name="Nguyen T."/>
            <person name="Obregon M."/>
            <person name="Okwuonu G.O."/>
            <person name="Onwere C.G."/>
            <person name="Orozco G."/>
            <person name="Parra A."/>
            <person name="Patel S."/>
            <person name="Patil S."/>
            <person name="Perez A."/>
            <person name="Perez Y."/>
            <person name="Pham C."/>
            <person name="Primus E.L."/>
            <person name="Pu L.-L."/>
            <person name="Puazo M."/>
            <person name="Qin X."/>
            <person name="Quiroz J.B."/>
            <person name="Reese J."/>
            <person name="Richards S."/>
            <person name="Rives C.M."/>
            <person name="Robberts R."/>
            <person name="Ruiz S.J."/>
            <person name="Ruiz M.J."/>
            <person name="Santibanez J."/>
            <person name="Schneider B.W."/>
            <person name="Sisson I."/>
            <person name="Smith M."/>
            <person name="Sodergren E."/>
            <person name="Song X.-Z."/>
            <person name="Song B.B."/>
            <person name="Summersgill H."/>
            <person name="Thelus R."/>
            <person name="Thornton R.D."/>
            <person name="Trejos Z.Y."/>
            <person name="Usmani K."/>
            <person name="Vattathil S."/>
            <person name="Villasana D."/>
            <person name="Walker D.L."/>
            <person name="Wang S."/>
            <person name="Wang K."/>
            <person name="White C.S."/>
            <person name="Williams A.C."/>
            <person name="Williamson J."/>
            <person name="Wilson K."/>
            <person name="Woghiren I.O."/>
            <person name="Woodworth J.R."/>
            <person name="Worley K.C."/>
            <person name="Wright R.A."/>
            <person name="Wu W."/>
            <person name="Young L."/>
            <person name="Zhang L."/>
            <person name="Zhang J."/>
            <person name="Zhu Y."/>
            <person name="Muzny D.M."/>
            <person name="Weinstock G."/>
            <person name="Gibbs R.A."/>
        </authorList>
    </citation>
    <scope>NUCLEOTIDE SEQUENCE [LARGE SCALE GENOMIC DNA]</scope>
    <source>
        <strain evidence="3">LSR1</strain>
    </source>
</reference>
<feature type="domain" description="C2H2-type" evidence="1">
    <location>
        <begin position="63"/>
        <end position="87"/>
    </location>
</feature>
<keyword evidence="3" id="KW-1185">Reference proteome</keyword>
<organism evidence="2 3">
    <name type="scientific">Acyrthosiphon pisum</name>
    <name type="common">Pea aphid</name>
    <dbReference type="NCBI Taxonomy" id="7029"/>
    <lineage>
        <taxon>Eukaryota</taxon>
        <taxon>Metazoa</taxon>
        <taxon>Ecdysozoa</taxon>
        <taxon>Arthropoda</taxon>
        <taxon>Hexapoda</taxon>
        <taxon>Insecta</taxon>
        <taxon>Pterygota</taxon>
        <taxon>Neoptera</taxon>
        <taxon>Paraneoptera</taxon>
        <taxon>Hemiptera</taxon>
        <taxon>Sternorrhyncha</taxon>
        <taxon>Aphidomorpha</taxon>
        <taxon>Aphidoidea</taxon>
        <taxon>Aphididae</taxon>
        <taxon>Macrosiphini</taxon>
        <taxon>Acyrthosiphon</taxon>
    </lineage>
</organism>
<dbReference type="AlphaFoldDB" id="A0A8R2JT14"/>
<feature type="domain" description="C2H2-type" evidence="1">
    <location>
        <begin position="302"/>
        <end position="326"/>
    </location>
</feature>
<dbReference type="KEGG" id="api:115034283"/>
<protein>
    <recommendedName>
        <fullName evidence="1">C2H2-type domain-containing protein</fullName>
    </recommendedName>
</protein>
<evidence type="ECO:0000313" key="3">
    <source>
        <dbReference type="Proteomes" id="UP000007819"/>
    </source>
</evidence>
<feature type="domain" description="C2H2-type" evidence="1">
    <location>
        <begin position="178"/>
        <end position="203"/>
    </location>
</feature>
<dbReference type="GeneID" id="115034283"/>
<dbReference type="SMART" id="SM00355">
    <property type="entry name" value="ZnF_C2H2"/>
    <property type="match status" value="6"/>
</dbReference>
<accession>A0A8R2JT14</accession>
<dbReference type="OrthoDB" id="6597329at2759"/>
<feature type="domain" description="C2H2-type" evidence="1">
    <location>
        <begin position="100"/>
        <end position="124"/>
    </location>
</feature>
<evidence type="ECO:0000313" key="2">
    <source>
        <dbReference type="EnsemblMetazoa" id="XP_029346513.1"/>
    </source>
</evidence>
<sequence length="662" mass="76057">MKRSKIKKIILTNSVKSSKDSKHCYLCDAIKRTHQHYDISSLLITVSQWDTKGSSKIRSIQQFKCFVCNYNSKNFNKWKTHIMSNGHMSMCHTLDKVCSYFCKACKTLFYGSEMCISQHQKVEHSGKSNLSSVSIFMSELMSCLDIYSKHVYFCSLCKTVSETPIHTSGKHLNNQKLYDCKYCNTTFLCNTEELDFHEASVEHLIFKCIYSIKEAIEANSLKIQKQDHVTKTTHDLQTKLKPLELPLIILDRFQKTSKSMAKCNFCNVIIQWSTQRIVKHVNLCLNKGNLTSEMHTISITAYDCGVCSFKTNSFFSFKLHVISPIHLTNSHTTGDFYSYFCTICNLYIYASKIQINDHLKRKHKTNITDLPLLSTFLKHNYDYISNHPGSDFIDYYSDLDQQSCEKDFQCNVCKISFCMSDYEYNLHEISSEHILLKYFTPTNPSLVMKHSYGYENVPTTSTINANSIINNEALSNKCLSSTKTDKSNPEEISVNKGHTNIKKRQLDMNSTIISENNKLFKNCNESKSHSAISSTNTDHNIQQNVYIADDDSVKIADLNSTAEILFMEHGQEALHYVDVSTSSDDLRQKNIKYNKLKNIKKQNNIQSTDTQSNITRLNKQLHSTDQDQAYGQYVTERLKNIHNASLKSSIKIEIDALFCTYT</sequence>
<reference evidence="2" key="2">
    <citation type="submission" date="2022-06" db="UniProtKB">
        <authorList>
            <consortium name="EnsemblMetazoa"/>
        </authorList>
    </citation>
    <scope>IDENTIFICATION</scope>
</reference>
<feature type="domain" description="C2H2-type" evidence="1">
    <location>
        <begin position="339"/>
        <end position="363"/>
    </location>
</feature>
<dbReference type="InterPro" id="IPR013087">
    <property type="entry name" value="Znf_C2H2_type"/>
</dbReference>
<proteinExistence type="predicted"/>
<dbReference type="RefSeq" id="XP_029346513.1">
    <property type="nucleotide sequence ID" value="XM_029490653.1"/>
</dbReference>
<dbReference type="Proteomes" id="UP000007819">
    <property type="component" value="Chromosome A2"/>
</dbReference>
<feature type="domain" description="C2H2-type" evidence="1">
    <location>
        <begin position="408"/>
        <end position="433"/>
    </location>
</feature>
<evidence type="ECO:0000259" key="1">
    <source>
        <dbReference type="SMART" id="SM00355"/>
    </source>
</evidence>
<dbReference type="EnsemblMetazoa" id="XM_029490653.1">
    <property type="protein sequence ID" value="XP_029346513.1"/>
    <property type="gene ID" value="LOC115034283"/>
</dbReference>